<dbReference type="Proteomes" id="UP000065807">
    <property type="component" value="Chromosome"/>
</dbReference>
<dbReference type="InterPro" id="IPR027396">
    <property type="entry name" value="DsrEFH-like"/>
</dbReference>
<keyword evidence="3" id="KW-1185">Reference proteome</keyword>
<keyword evidence="1" id="KW-0812">Transmembrane</keyword>
<reference evidence="3" key="2">
    <citation type="journal article" date="2016" name="Int. J. Syst. Evol. Microbiol.">
        <title>Complete genome sequence and cell structure of Limnochorda pilosa, a Gram-negative spore-former within the phylum Firmicutes.</title>
        <authorList>
            <person name="Watanabe M."/>
            <person name="Kojima H."/>
            <person name="Fukui M."/>
        </authorList>
    </citation>
    <scope>NUCLEOTIDE SEQUENCE [LARGE SCALE GENOMIC DNA]</scope>
    <source>
        <strain evidence="3">HC45</strain>
    </source>
</reference>
<proteinExistence type="predicted"/>
<accession>A0A0K2SJB5</accession>
<dbReference type="PANTHER" id="PTHR34655">
    <property type="entry name" value="CONSERVED WITHIN P. AEROPHILUM"/>
    <property type="match status" value="1"/>
</dbReference>
<dbReference type="Pfam" id="PF13686">
    <property type="entry name" value="DrsE_2"/>
    <property type="match status" value="1"/>
</dbReference>
<dbReference type="InterPro" id="IPR032836">
    <property type="entry name" value="DsrE2-like"/>
</dbReference>
<dbReference type="EMBL" id="AP014924">
    <property type="protein sequence ID" value="BAS27188.1"/>
    <property type="molecule type" value="Genomic_DNA"/>
</dbReference>
<dbReference type="STRING" id="1555112.LIP_1337"/>
<gene>
    <name evidence="2" type="ORF">LIP_1337</name>
</gene>
<name>A0A0K2SJB5_LIMPI</name>
<evidence type="ECO:0008006" key="4">
    <source>
        <dbReference type="Google" id="ProtNLM"/>
    </source>
</evidence>
<keyword evidence="1" id="KW-1133">Transmembrane helix</keyword>
<evidence type="ECO:0000313" key="3">
    <source>
        <dbReference type="Proteomes" id="UP000065807"/>
    </source>
</evidence>
<dbReference type="SUPFAM" id="SSF75169">
    <property type="entry name" value="DsrEFH-like"/>
    <property type="match status" value="1"/>
</dbReference>
<dbReference type="AlphaFoldDB" id="A0A0K2SJB5"/>
<reference evidence="3" key="1">
    <citation type="submission" date="2015-07" db="EMBL/GenBank/DDBJ databases">
        <title>Complete genome sequence and phylogenetic analysis of Limnochorda pilosa.</title>
        <authorList>
            <person name="Watanabe M."/>
            <person name="Kojima H."/>
            <person name="Fukui M."/>
        </authorList>
    </citation>
    <scope>NUCLEOTIDE SEQUENCE [LARGE SCALE GENOMIC DNA]</scope>
    <source>
        <strain evidence="3">HC45</strain>
    </source>
</reference>
<sequence>MDDAPKLSVVLLSPELSKLHAGALMASVAASSGMTVNVFASMGALGQFRRQVVEERRFVVDEVGRELLAKDVPLFHRMLADARDLGDLHVYGCAMAADLMGWRDEDFLDLVEDVIGVAAFFGKSEGAQVITI</sequence>
<evidence type="ECO:0000256" key="1">
    <source>
        <dbReference type="SAM" id="Phobius"/>
    </source>
</evidence>
<dbReference type="KEGG" id="lpil:LIP_1337"/>
<dbReference type="Gene3D" id="3.40.1260.10">
    <property type="entry name" value="DsrEFH-like"/>
    <property type="match status" value="1"/>
</dbReference>
<keyword evidence="1" id="KW-0472">Membrane</keyword>
<dbReference type="PANTHER" id="PTHR34655:SF2">
    <property type="entry name" value="PEROXIREDOXIN FAMILY PROTEIN"/>
    <property type="match status" value="1"/>
</dbReference>
<feature type="transmembrane region" description="Helical" evidence="1">
    <location>
        <begin position="20"/>
        <end position="40"/>
    </location>
</feature>
<organism evidence="2 3">
    <name type="scientific">Limnochorda pilosa</name>
    <dbReference type="NCBI Taxonomy" id="1555112"/>
    <lineage>
        <taxon>Bacteria</taxon>
        <taxon>Bacillati</taxon>
        <taxon>Bacillota</taxon>
        <taxon>Limnochordia</taxon>
        <taxon>Limnochordales</taxon>
        <taxon>Limnochordaceae</taxon>
        <taxon>Limnochorda</taxon>
    </lineage>
</organism>
<protein>
    <recommendedName>
        <fullName evidence="4">Peroxiredoxin</fullName>
    </recommendedName>
</protein>
<evidence type="ECO:0000313" key="2">
    <source>
        <dbReference type="EMBL" id="BAS27188.1"/>
    </source>
</evidence>